<sequence length="255" mass="29095">DKGKGKLDDKGKENVDDLQDKVDRLEKANSKLMVSEKGTKKASVYLVDALDLQNRIKKLYEDFNMLVKAQKTKDAKEAKVVEVSSDEEDFSDEGFFGDEDVVLFNVVKYPLTDAEIRMFKERPTTSRDLIASTSTTSRSIVPIASTSNAQATSTAPRWYRKTTIVAIQNTPFGRSWLIKEHNMKHALFLQLVDERLLLPPKQTPPEADKNSCTRLLMDLLTQKRYTHKRDDIINIISLRKHSSLDTYFNPLKSKP</sequence>
<proteinExistence type="predicted"/>
<dbReference type="AlphaFoldDB" id="A0A699KBP9"/>
<feature type="non-terminal residue" evidence="2">
    <location>
        <position position="1"/>
    </location>
</feature>
<dbReference type="EMBL" id="BKCJ010503078">
    <property type="protein sequence ID" value="GFA86488.1"/>
    <property type="molecule type" value="Genomic_DNA"/>
</dbReference>
<gene>
    <name evidence="2" type="ORF">Tci_658460</name>
</gene>
<organism evidence="2">
    <name type="scientific">Tanacetum cinerariifolium</name>
    <name type="common">Dalmatian daisy</name>
    <name type="synonym">Chrysanthemum cinerariifolium</name>
    <dbReference type="NCBI Taxonomy" id="118510"/>
    <lineage>
        <taxon>Eukaryota</taxon>
        <taxon>Viridiplantae</taxon>
        <taxon>Streptophyta</taxon>
        <taxon>Embryophyta</taxon>
        <taxon>Tracheophyta</taxon>
        <taxon>Spermatophyta</taxon>
        <taxon>Magnoliopsida</taxon>
        <taxon>eudicotyledons</taxon>
        <taxon>Gunneridae</taxon>
        <taxon>Pentapetalae</taxon>
        <taxon>asterids</taxon>
        <taxon>campanulids</taxon>
        <taxon>Asterales</taxon>
        <taxon>Asteraceae</taxon>
        <taxon>Asteroideae</taxon>
        <taxon>Anthemideae</taxon>
        <taxon>Anthemidinae</taxon>
        <taxon>Tanacetum</taxon>
    </lineage>
</organism>
<protein>
    <submittedName>
        <fullName evidence="2">Uncharacterized protein</fullName>
    </submittedName>
</protein>
<reference evidence="2" key="1">
    <citation type="journal article" date="2019" name="Sci. Rep.">
        <title>Draft genome of Tanacetum cinerariifolium, the natural source of mosquito coil.</title>
        <authorList>
            <person name="Yamashiro T."/>
            <person name="Shiraishi A."/>
            <person name="Satake H."/>
            <person name="Nakayama K."/>
        </authorList>
    </citation>
    <scope>NUCLEOTIDE SEQUENCE</scope>
</reference>
<feature type="region of interest" description="Disordered" evidence="1">
    <location>
        <begin position="1"/>
        <end position="20"/>
    </location>
</feature>
<evidence type="ECO:0000256" key="1">
    <source>
        <dbReference type="SAM" id="MobiDB-lite"/>
    </source>
</evidence>
<accession>A0A699KBP9</accession>
<name>A0A699KBP9_TANCI</name>
<evidence type="ECO:0000313" key="2">
    <source>
        <dbReference type="EMBL" id="GFA86488.1"/>
    </source>
</evidence>
<comment type="caution">
    <text evidence="2">The sequence shown here is derived from an EMBL/GenBank/DDBJ whole genome shotgun (WGS) entry which is preliminary data.</text>
</comment>